<evidence type="ECO:0000256" key="5">
    <source>
        <dbReference type="ARBA" id="ARBA00023274"/>
    </source>
</evidence>
<dbReference type="EMBL" id="LBTI01000060">
    <property type="protein sequence ID" value="KKQ36231.1"/>
    <property type="molecule type" value="Genomic_DNA"/>
</dbReference>
<evidence type="ECO:0000256" key="6">
    <source>
        <dbReference type="HAMAP-Rule" id="MF_00480"/>
    </source>
</evidence>
<sequence length="159" mass="18041">MSRRGGVRLKKVSPDPIYKNRILAKLINRSMRDGKKSVAQKEIYKAFELIKMKTNEDPIKIFSQALDNIKPSTEVRPRRVGGAAYQIPIPVRGPRKESLAIRWLIAAARARSNSEFKTFAEKLASELMDAAKGEGSAVKKRTDVERMAEANRAFAHFRW</sequence>
<dbReference type="HAMAP" id="MF_00480_B">
    <property type="entry name" value="Ribosomal_uS7_B"/>
    <property type="match status" value="1"/>
</dbReference>
<dbReference type="GO" id="GO:0006412">
    <property type="term" value="P:translation"/>
    <property type="evidence" value="ECO:0007669"/>
    <property type="project" value="UniProtKB-UniRule"/>
</dbReference>
<keyword evidence="4 6" id="KW-0689">Ribosomal protein</keyword>
<evidence type="ECO:0000256" key="3">
    <source>
        <dbReference type="ARBA" id="ARBA00022884"/>
    </source>
</evidence>
<dbReference type="PANTHER" id="PTHR11205">
    <property type="entry name" value="RIBOSOMAL PROTEIN S7"/>
    <property type="match status" value="1"/>
</dbReference>
<dbReference type="NCBIfam" id="TIGR01029">
    <property type="entry name" value="rpsG_bact"/>
    <property type="match status" value="1"/>
</dbReference>
<dbReference type="InterPro" id="IPR023798">
    <property type="entry name" value="Ribosomal_uS7_dom"/>
</dbReference>
<dbReference type="FunFam" id="1.10.455.10:FF:000001">
    <property type="entry name" value="30S ribosomal protein S7"/>
    <property type="match status" value="1"/>
</dbReference>
<dbReference type="STRING" id="1618545.US53_C0060G0003"/>
<dbReference type="SUPFAM" id="SSF47973">
    <property type="entry name" value="Ribosomal protein S7"/>
    <property type="match status" value="1"/>
</dbReference>
<accession>A0A0G0K6H7</accession>
<organism evidence="8 9">
    <name type="scientific">Candidatus Woesebacteria bacterium GW2011_GWA1_37_7</name>
    <dbReference type="NCBI Taxonomy" id="1618545"/>
    <lineage>
        <taxon>Bacteria</taxon>
        <taxon>Candidatus Woeseibacteriota</taxon>
    </lineage>
</organism>
<dbReference type="GO" id="GO:0015935">
    <property type="term" value="C:small ribosomal subunit"/>
    <property type="evidence" value="ECO:0007669"/>
    <property type="project" value="InterPro"/>
</dbReference>
<keyword evidence="3 6" id="KW-0694">RNA-binding</keyword>
<dbReference type="InterPro" id="IPR036823">
    <property type="entry name" value="Ribosomal_uS7_dom_sf"/>
</dbReference>
<feature type="domain" description="Small ribosomal subunit protein uS7" evidence="7">
    <location>
        <begin position="3"/>
        <end position="152"/>
    </location>
</feature>
<evidence type="ECO:0000256" key="1">
    <source>
        <dbReference type="ARBA" id="ARBA00007151"/>
    </source>
</evidence>
<dbReference type="CDD" id="cd14869">
    <property type="entry name" value="uS7_Bacteria"/>
    <property type="match status" value="1"/>
</dbReference>
<proteinExistence type="inferred from homology"/>
<evidence type="ECO:0000256" key="4">
    <source>
        <dbReference type="ARBA" id="ARBA00022980"/>
    </source>
</evidence>
<dbReference type="Proteomes" id="UP000034591">
    <property type="component" value="Unassembled WGS sequence"/>
</dbReference>
<keyword evidence="2 6" id="KW-0699">rRNA-binding</keyword>
<evidence type="ECO:0000259" key="7">
    <source>
        <dbReference type="Pfam" id="PF00177"/>
    </source>
</evidence>
<dbReference type="InterPro" id="IPR005717">
    <property type="entry name" value="Ribosomal_uS7_bac/org-type"/>
</dbReference>
<comment type="caution">
    <text evidence="8">The sequence shown here is derived from an EMBL/GenBank/DDBJ whole genome shotgun (WGS) entry which is preliminary data.</text>
</comment>
<name>A0A0G0K6H7_9BACT</name>
<dbReference type="PIRSF" id="PIRSF002122">
    <property type="entry name" value="RPS7p_RPS7a_RPS5e_RPS7o"/>
    <property type="match status" value="1"/>
</dbReference>
<dbReference type="GO" id="GO:0003735">
    <property type="term" value="F:structural constituent of ribosome"/>
    <property type="evidence" value="ECO:0007669"/>
    <property type="project" value="InterPro"/>
</dbReference>
<dbReference type="GO" id="GO:0000049">
    <property type="term" value="F:tRNA binding"/>
    <property type="evidence" value="ECO:0007669"/>
    <property type="project" value="UniProtKB-UniRule"/>
</dbReference>
<dbReference type="AlphaFoldDB" id="A0A0G0K6H7"/>
<evidence type="ECO:0000313" key="9">
    <source>
        <dbReference type="Proteomes" id="UP000034591"/>
    </source>
</evidence>
<dbReference type="PATRIC" id="fig|1618545.3.peg.766"/>
<evidence type="ECO:0000256" key="2">
    <source>
        <dbReference type="ARBA" id="ARBA00022730"/>
    </source>
</evidence>
<comment type="subunit">
    <text evidence="6">Part of the 30S ribosomal subunit. Contacts proteins S9 and S11.</text>
</comment>
<protein>
    <recommendedName>
        <fullName evidence="6">Small ribosomal subunit protein uS7</fullName>
    </recommendedName>
</protein>
<dbReference type="Pfam" id="PF00177">
    <property type="entry name" value="Ribosomal_S7"/>
    <property type="match status" value="1"/>
</dbReference>
<comment type="function">
    <text evidence="6">One of the primary rRNA binding proteins, it binds directly to 16S rRNA where it nucleates assembly of the head domain of the 30S subunit. Is located at the subunit interface close to the decoding center, probably blocks exit of the E-site tRNA.</text>
</comment>
<keyword evidence="6" id="KW-0820">tRNA-binding</keyword>
<dbReference type="InterPro" id="IPR000235">
    <property type="entry name" value="Ribosomal_uS7"/>
</dbReference>
<evidence type="ECO:0000313" key="8">
    <source>
        <dbReference type="EMBL" id="KKQ36231.1"/>
    </source>
</evidence>
<reference evidence="8 9" key="1">
    <citation type="journal article" date="2015" name="Nature">
        <title>rRNA introns, odd ribosomes, and small enigmatic genomes across a large radiation of phyla.</title>
        <authorList>
            <person name="Brown C.T."/>
            <person name="Hug L.A."/>
            <person name="Thomas B.C."/>
            <person name="Sharon I."/>
            <person name="Castelle C.J."/>
            <person name="Singh A."/>
            <person name="Wilkins M.J."/>
            <person name="Williams K.H."/>
            <person name="Banfield J.F."/>
        </authorList>
    </citation>
    <scope>NUCLEOTIDE SEQUENCE [LARGE SCALE GENOMIC DNA]</scope>
</reference>
<dbReference type="GO" id="GO:0019843">
    <property type="term" value="F:rRNA binding"/>
    <property type="evidence" value="ECO:0007669"/>
    <property type="project" value="UniProtKB-UniRule"/>
</dbReference>
<comment type="similarity">
    <text evidence="1 6">Belongs to the universal ribosomal protein uS7 family.</text>
</comment>
<gene>
    <name evidence="6" type="primary">rpsG</name>
    <name evidence="8" type="ORF">US53_C0060G0003</name>
</gene>
<keyword evidence="5 6" id="KW-0687">Ribonucleoprotein</keyword>
<dbReference type="Gene3D" id="1.10.455.10">
    <property type="entry name" value="Ribosomal protein S7 domain"/>
    <property type="match status" value="1"/>
</dbReference>